<dbReference type="EMBL" id="NIRI02000013">
    <property type="protein sequence ID" value="KAG5452694.1"/>
    <property type="molecule type" value="Genomic_DNA"/>
</dbReference>
<protein>
    <submittedName>
        <fullName evidence="1">40-kDa huntingtin-associated protein</fullName>
    </submittedName>
</protein>
<dbReference type="Gene3D" id="1.25.40.10">
    <property type="entry name" value="Tetratricopeptide repeat domain"/>
    <property type="match status" value="1"/>
</dbReference>
<proteinExistence type="predicted"/>
<dbReference type="SUPFAM" id="SSF48452">
    <property type="entry name" value="TPR-like"/>
    <property type="match status" value="1"/>
</dbReference>
<keyword evidence="2" id="KW-1185">Reference proteome</keyword>
<name>A0A8T1MTJ5_CLOSI</name>
<dbReference type="InterPro" id="IPR039494">
    <property type="entry name" value="F8A"/>
</dbReference>
<reference evidence="1 2" key="1">
    <citation type="journal article" date="2018" name="Biotechnol. Adv.">
        <title>Improved genomic resources and new bioinformatic workflow for the carcinogenic parasite Clonorchis sinensis: Biotechnological implications.</title>
        <authorList>
            <person name="Wang D."/>
            <person name="Korhonen P.K."/>
            <person name="Gasser R.B."/>
            <person name="Young N.D."/>
        </authorList>
    </citation>
    <scope>NUCLEOTIDE SEQUENCE [LARGE SCALE GENOMIC DNA]</scope>
    <source>
        <strain evidence="1">Cs-k2</strain>
    </source>
</reference>
<dbReference type="AlphaFoldDB" id="A0A8T1MTJ5"/>
<dbReference type="InterPro" id="IPR011990">
    <property type="entry name" value="TPR-like_helical_dom_sf"/>
</dbReference>
<dbReference type="GO" id="GO:0099518">
    <property type="term" value="P:vesicle cytoskeletal trafficking"/>
    <property type="evidence" value="ECO:0007669"/>
    <property type="project" value="TreeGrafter"/>
</dbReference>
<dbReference type="OrthoDB" id="10249246at2759"/>
<reference evidence="1 2" key="2">
    <citation type="journal article" date="2021" name="Genomics">
        <title>High-quality reference genome for Clonorchis sinensis.</title>
        <authorList>
            <person name="Young N.D."/>
            <person name="Stroehlein A.J."/>
            <person name="Kinkar L."/>
            <person name="Wang T."/>
            <person name="Sohn W.M."/>
            <person name="Chang B.C.H."/>
            <person name="Kaur P."/>
            <person name="Weisz D."/>
            <person name="Dudchenko O."/>
            <person name="Aiden E.L."/>
            <person name="Korhonen P.K."/>
            <person name="Gasser R.B."/>
        </authorList>
    </citation>
    <scope>NUCLEOTIDE SEQUENCE [LARGE SCALE GENOMIC DNA]</scope>
    <source>
        <strain evidence="1">Cs-k2</strain>
    </source>
</reference>
<sequence>MDEDLDYANIYKTLKMGVKKSFFKKSVHGDTSADFACVSKSLASQECPELAAVFMLGKAKCESASKNPLAEASTLFTAAKYFLQAEDKLDCLNAITHGDNLDSATSCFLKAAKLYESSELFTLAANVYIFLCDNLIRRKKWSEAIPHLKRTLEILARDLLCSLQVLSKLVSCQLGLGDWVGALNTCLRIQALVSEASGTCTPELRLHYWTTAEVLRVCLVLLTAPPHKLSSESAGQGYSLDSYSVDAVSGAPEMNEALFLHLQSLILAYRSGDVVELESTFSALRLYLDADQCDILSLLVNELTNPFSSVV</sequence>
<gene>
    <name evidence="1" type="ORF">CSKR_102122</name>
</gene>
<evidence type="ECO:0000313" key="2">
    <source>
        <dbReference type="Proteomes" id="UP000286415"/>
    </source>
</evidence>
<dbReference type="GO" id="GO:0005769">
    <property type="term" value="C:early endosome"/>
    <property type="evidence" value="ECO:0007669"/>
    <property type="project" value="TreeGrafter"/>
</dbReference>
<organism evidence="1 2">
    <name type="scientific">Clonorchis sinensis</name>
    <name type="common">Chinese liver fluke</name>
    <dbReference type="NCBI Taxonomy" id="79923"/>
    <lineage>
        <taxon>Eukaryota</taxon>
        <taxon>Metazoa</taxon>
        <taxon>Spiralia</taxon>
        <taxon>Lophotrochozoa</taxon>
        <taxon>Platyhelminthes</taxon>
        <taxon>Trematoda</taxon>
        <taxon>Digenea</taxon>
        <taxon>Opisthorchiida</taxon>
        <taxon>Opisthorchiata</taxon>
        <taxon>Opisthorchiidae</taxon>
        <taxon>Clonorchis</taxon>
    </lineage>
</organism>
<dbReference type="PANTHER" id="PTHR16797">
    <property type="entry name" value="FACTOR VIII-ASSOCIATED GENE 1"/>
    <property type="match status" value="1"/>
</dbReference>
<dbReference type="PANTHER" id="PTHR16797:SF4">
    <property type="entry name" value="40-KDA HUNTINGTIN-ASSOCIATED PROTEIN"/>
    <property type="match status" value="1"/>
</dbReference>
<comment type="caution">
    <text evidence="1">The sequence shown here is derived from an EMBL/GenBank/DDBJ whole genome shotgun (WGS) entry which is preliminary data.</text>
</comment>
<accession>A0A8T1MTJ5</accession>
<dbReference type="Proteomes" id="UP000286415">
    <property type="component" value="Unassembled WGS sequence"/>
</dbReference>
<evidence type="ECO:0000313" key="1">
    <source>
        <dbReference type="EMBL" id="KAG5452694.1"/>
    </source>
</evidence>